<evidence type="ECO:0000313" key="4">
    <source>
        <dbReference type="Proteomes" id="UP000473325"/>
    </source>
</evidence>
<organism evidence="3 4">
    <name type="scientific">Nocardioides flavescens</name>
    <dbReference type="NCBI Taxonomy" id="2691959"/>
    <lineage>
        <taxon>Bacteria</taxon>
        <taxon>Bacillati</taxon>
        <taxon>Actinomycetota</taxon>
        <taxon>Actinomycetes</taxon>
        <taxon>Propionibacteriales</taxon>
        <taxon>Nocardioidaceae</taxon>
        <taxon>Nocardioides</taxon>
    </lineage>
</organism>
<dbReference type="EMBL" id="WUEK01000012">
    <property type="protein sequence ID" value="MXG91430.1"/>
    <property type="molecule type" value="Genomic_DNA"/>
</dbReference>
<keyword evidence="2" id="KW-0472">Membrane</keyword>
<dbReference type="Proteomes" id="UP000473325">
    <property type="component" value="Unassembled WGS sequence"/>
</dbReference>
<comment type="caution">
    <text evidence="3">The sequence shown here is derived from an EMBL/GenBank/DDBJ whole genome shotgun (WGS) entry which is preliminary data.</text>
</comment>
<feature type="transmembrane region" description="Helical" evidence="2">
    <location>
        <begin position="17"/>
        <end position="36"/>
    </location>
</feature>
<accession>A0A6L7EX98</accession>
<dbReference type="RefSeq" id="WP_160879353.1">
    <property type="nucleotide sequence ID" value="NZ_WUEK01000012.1"/>
</dbReference>
<evidence type="ECO:0000256" key="1">
    <source>
        <dbReference type="SAM" id="MobiDB-lite"/>
    </source>
</evidence>
<gene>
    <name evidence="3" type="ORF">GRQ65_17935</name>
</gene>
<proteinExistence type="predicted"/>
<dbReference type="AlphaFoldDB" id="A0A6L7EX98"/>
<sequence>MSNDPARPRARPRTWDALLLVAVALVLIVGSVYYGLGVYRDTRGPADERLRPTSSDSLPTAGPAPTTAPTTAPTPSPTETPTETPTADPAPARAGTCWDGRATPSLATCPLPSGTDGLAWVFPTFDPTSSRCRPAPTEGRAYAVTLSWTCTARVDGRRVTLAYDEVVDPAELAQWMVAKAGPEHLAKIDGARGGRLLMDDTAGEPSRITGGYARLPWAVSVFAPDPATARAAWDELVRQRAPQAVLGQP</sequence>
<keyword evidence="2" id="KW-0812">Transmembrane</keyword>
<name>A0A6L7EX98_9ACTN</name>
<feature type="compositionally biased region" description="Low complexity" evidence="1">
    <location>
        <begin position="79"/>
        <end position="96"/>
    </location>
</feature>
<evidence type="ECO:0000313" key="3">
    <source>
        <dbReference type="EMBL" id="MXG91430.1"/>
    </source>
</evidence>
<reference evidence="3 4" key="1">
    <citation type="submission" date="2019-12" db="EMBL/GenBank/DDBJ databases">
        <authorList>
            <person name="Kun Z."/>
        </authorList>
    </citation>
    <scope>NUCLEOTIDE SEQUENCE [LARGE SCALE GENOMIC DNA]</scope>
    <source>
        <strain evidence="3 4">YIM 123512</strain>
    </source>
</reference>
<feature type="compositionally biased region" description="Low complexity" evidence="1">
    <location>
        <begin position="59"/>
        <end position="71"/>
    </location>
</feature>
<keyword evidence="2" id="KW-1133">Transmembrane helix</keyword>
<evidence type="ECO:0000256" key="2">
    <source>
        <dbReference type="SAM" id="Phobius"/>
    </source>
</evidence>
<feature type="region of interest" description="Disordered" evidence="1">
    <location>
        <begin position="43"/>
        <end position="99"/>
    </location>
</feature>
<protein>
    <submittedName>
        <fullName evidence="3">Uncharacterized protein</fullName>
    </submittedName>
</protein>
<keyword evidence="4" id="KW-1185">Reference proteome</keyword>